<proteinExistence type="predicted"/>
<protein>
    <submittedName>
        <fullName evidence="2">DUF4831 family protein</fullName>
    </submittedName>
</protein>
<dbReference type="Proteomes" id="UP000823636">
    <property type="component" value="Unassembled WGS sequence"/>
</dbReference>
<evidence type="ECO:0000256" key="1">
    <source>
        <dbReference type="SAM" id="SignalP"/>
    </source>
</evidence>
<dbReference type="AlphaFoldDB" id="A0A9D9H3S4"/>
<feature type="chain" id="PRO_5038845889" evidence="1">
    <location>
        <begin position="18"/>
        <end position="361"/>
    </location>
</feature>
<evidence type="ECO:0000313" key="3">
    <source>
        <dbReference type="Proteomes" id="UP000823636"/>
    </source>
</evidence>
<name>A0A9D9H3S4_9BACT</name>
<dbReference type="EMBL" id="JADIMW010000040">
    <property type="protein sequence ID" value="MBO8438050.1"/>
    <property type="molecule type" value="Genomic_DNA"/>
</dbReference>
<sequence>MRRLILILITAAMPVAAAMSQEATKIIAGKYNEYAVSYLLPQTCVDIEIETEHVVAKAGPYASYTQKYLGIQPLVTEDSDTWELIDAKAVLAGIPDTEVYYNIQLKGGSVPYIYVDKDGILLSINAEPEASAPVDTIEQKSVGQENVGEMDYALSLTEEMLNSGSDMKMAELAAKQIYRLRESRTDLITGDSDQRPDGDALKIMLRQIDEQERRLTAMFTGTVIRTRKTETIRWIPEKECSNLVVARISEKEGVVDKDNLSGRPLYLTMENIVRGEEPLDSKGNPLSLPKNAVIYNIPGRADITLTYGGRETDKQTLNLTQFGIKFGIAPSLFTDKKAPTYLILYPQTGAIRKVGETINAQ</sequence>
<feature type="signal peptide" evidence="1">
    <location>
        <begin position="1"/>
        <end position="17"/>
    </location>
</feature>
<keyword evidence="1" id="KW-0732">Signal</keyword>
<evidence type="ECO:0000313" key="2">
    <source>
        <dbReference type="EMBL" id="MBO8438050.1"/>
    </source>
</evidence>
<dbReference type="Pfam" id="PF16115">
    <property type="entry name" value="DUF4831"/>
    <property type="match status" value="1"/>
</dbReference>
<comment type="caution">
    <text evidence="2">The sequence shown here is derived from an EMBL/GenBank/DDBJ whole genome shotgun (WGS) entry which is preliminary data.</text>
</comment>
<reference evidence="2" key="1">
    <citation type="submission" date="2020-10" db="EMBL/GenBank/DDBJ databases">
        <authorList>
            <person name="Gilroy R."/>
        </authorList>
    </citation>
    <scope>NUCLEOTIDE SEQUENCE</scope>
    <source>
        <strain evidence="2">G3-4614</strain>
    </source>
</reference>
<dbReference type="InterPro" id="IPR032265">
    <property type="entry name" value="DUF4831"/>
</dbReference>
<gene>
    <name evidence="2" type="ORF">IAC54_04035</name>
</gene>
<reference evidence="2" key="2">
    <citation type="journal article" date="2021" name="PeerJ">
        <title>Extensive microbial diversity within the chicken gut microbiome revealed by metagenomics and culture.</title>
        <authorList>
            <person name="Gilroy R."/>
            <person name="Ravi A."/>
            <person name="Getino M."/>
            <person name="Pursley I."/>
            <person name="Horton D.L."/>
            <person name="Alikhan N.F."/>
            <person name="Baker D."/>
            <person name="Gharbi K."/>
            <person name="Hall N."/>
            <person name="Watson M."/>
            <person name="Adriaenssens E.M."/>
            <person name="Foster-Nyarko E."/>
            <person name="Jarju S."/>
            <person name="Secka A."/>
            <person name="Antonio M."/>
            <person name="Oren A."/>
            <person name="Chaudhuri R.R."/>
            <person name="La Ragione R."/>
            <person name="Hildebrand F."/>
            <person name="Pallen M.J."/>
        </authorList>
    </citation>
    <scope>NUCLEOTIDE SEQUENCE</scope>
    <source>
        <strain evidence="2">G3-4614</strain>
    </source>
</reference>
<organism evidence="2 3">
    <name type="scientific">Candidatus Caccoplasma merdipullorum</name>
    <dbReference type="NCBI Taxonomy" id="2840718"/>
    <lineage>
        <taxon>Bacteria</taxon>
        <taxon>Pseudomonadati</taxon>
        <taxon>Bacteroidota</taxon>
        <taxon>Bacteroidia</taxon>
        <taxon>Bacteroidales</taxon>
        <taxon>Bacteroidaceae</taxon>
        <taxon>Bacteroidaceae incertae sedis</taxon>
        <taxon>Candidatus Caccoplasma</taxon>
    </lineage>
</organism>
<accession>A0A9D9H3S4</accession>